<keyword evidence="3" id="KW-1185">Reference proteome</keyword>
<feature type="compositionally biased region" description="Polar residues" evidence="1">
    <location>
        <begin position="150"/>
        <end position="165"/>
    </location>
</feature>
<comment type="caution">
    <text evidence="2">The sequence shown here is derived from an EMBL/GenBank/DDBJ whole genome shotgun (WGS) entry which is preliminary data.</text>
</comment>
<evidence type="ECO:0000313" key="2">
    <source>
        <dbReference type="EMBL" id="KAK8916687.1"/>
    </source>
</evidence>
<dbReference type="AlphaFoldDB" id="A0AAP0AVW2"/>
<reference evidence="2 3" key="1">
    <citation type="journal article" date="2022" name="Nat. Plants">
        <title>Genomes of leafy and leafless Platanthera orchids illuminate the evolution of mycoheterotrophy.</title>
        <authorList>
            <person name="Li M.H."/>
            <person name="Liu K.W."/>
            <person name="Li Z."/>
            <person name="Lu H.C."/>
            <person name="Ye Q.L."/>
            <person name="Zhang D."/>
            <person name="Wang J.Y."/>
            <person name="Li Y.F."/>
            <person name="Zhong Z.M."/>
            <person name="Liu X."/>
            <person name="Yu X."/>
            <person name="Liu D.K."/>
            <person name="Tu X.D."/>
            <person name="Liu B."/>
            <person name="Hao Y."/>
            <person name="Liao X.Y."/>
            <person name="Jiang Y.T."/>
            <person name="Sun W.H."/>
            <person name="Chen J."/>
            <person name="Chen Y.Q."/>
            <person name="Ai Y."/>
            <person name="Zhai J.W."/>
            <person name="Wu S.S."/>
            <person name="Zhou Z."/>
            <person name="Hsiao Y.Y."/>
            <person name="Wu W.L."/>
            <person name="Chen Y.Y."/>
            <person name="Lin Y.F."/>
            <person name="Hsu J.L."/>
            <person name="Li C.Y."/>
            <person name="Wang Z.W."/>
            <person name="Zhao X."/>
            <person name="Zhong W.Y."/>
            <person name="Ma X.K."/>
            <person name="Ma L."/>
            <person name="Huang J."/>
            <person name="Chen G.Z."/>
            <person name="Huang M.Z."/>
            <person name="Huang L."/>
            <person name="Peng D.H."/>
            <person name="Luo Y.B."/>
            <person name="Zou S.Q."/>
            <person name="Chen S.P."/>
            <person name="Lan S."/>
            <person name="Tsai W.C."/>
            <person name="Van de Peer Y."/>
            <person name="Liu Z.J."/>
        </authorList>
    </citation>
    <scope>NUCLEOTIDE SEQUENCE [LARGE SCALE GENOMIC DNA]</scope>
    <source>
        <strain evidence="2">Lor287</strain>
    </source>
</reference>
<feature type="region of interest" description="Disordered" evidence="1">
    <location>
        <begin position="130"/>
        <end position="187"/>
    </location>
</feature>
<dbReference type="EMBL" id="JBBWWQ010000020">
    <property type="protein sequence ID" value="KAK8916687.1"/>
    <property type="molecule type" value="Genomic_DNA"/>
</dbReference>
<gene>
    <name evidence="2" type="ORF">KSP39_PZI022572</name>
</gene>
<organism evidence="2 3">
    <name type="scientific">Platanthera zijinensis</name>
    <dbReference type="NCBI Taxonomy" id="2320716"/>
    <lineage>
        <taxon>Eukaryota</taxon>
        <taxon>Viridiplantae</taxon>
        <taxon>Streptophyta</taxon>
        <taxon>Embryophyta</taxon>
        <taxon>Tracheophyta</taxon>
        <taxon>Spermatophyta</taxon>
        <taxon>Magnoliopsida</taxon>
        <taxon>Liliopsida</taxon>
        <taxon>Asparagales</taxon>
        <taxon>Orchidaceae</taxon>
        <taxon>Orchidoideae</taxon>
        <taxon>Orchideae</taxon>
        <taxon>Orchidinae</taxon>
        <taxon>Platanthera</taxon>
    </lineage>
</organism>
<accession>A0AAP0AVW2</accession>
<evidence type="ECO:0000256" key="1">
    <source>
        <dbReference type="SAM" id="MobiDB-lite"/>
    </source>
</evidence>
<proteinExistence type="predicted"/>
<name>A0AAP0AVW2_9ASPA</name>
<sequence>MDQSSGHSYNCQHNYQVATSEYGEYVLVILCDEMKLLSWLMPLSKTRKKIIFSNFCSFRYEAVGVHCLLPFTVDVHVKSSQNQSSNCVEEFEEKLNKFHAERKEQDATTRNAMSYHKKVGKLRSIFRDKKGTVENGRNDNDTEDEASEVINPSQSEGSGFTTTEIDQAADHSEVLSPKTSRKDDVREEMKPYYSEHLAILSIERTVCYYDRR</sequence>
<protein>
    <submittedName>
        <fullName evidence="2">Uncharacterized protein</fullName>
    </submittedName>
</protein>
<evidence type="ECO:0000313" key="3">
    <source>
        <dbReference type="Proteomes" id="UP001418222"/>
    </source>
</evidence>
<dbReference type="Proteomes" id="UP001418222">
    <property type="component" value="Unassembled WGS sequence"/>
</dbReference>
<feature type="compositionally biased region" description="Basic and acidic residues" evidence="1">
    <location>
        <begin position="130"/>
        <end position="140"/>
    </location>
</feature>